<dbReference type="Gene3D" id="2.60.260.20">
    <property type="entry name" value="Urease metallochaperone UreE, N-terminal domain"/>
    <property type="match status" value="2"/>
</dbReference>
<feature type="compositionally biased region" description="Low complexity" evidence="2">
    <location>
        <begin position="264"/>
        <end position="281"/>
    </location>
</feature>
<dbReference type="InterPro" id="IPR008971">
    <property type="entry name" value="HSP40/DnaJ_pept-bd"/>
</dbReference>
<dbReference type="InterPro" id="IPR051339">
    <property type="entry name" value="DnaJ_subfamily_B"/>
</dbReference>
<proteinExistence type="predicted"/>
<dbReference type="EMBL" id="MN740840">
    <property type="protein sequence ID" value="QHU14405.1"/>
    <property type="molecule type" value="Genomic_DNA"/>
</dbReference>
<protein>
    <recommendedName>
        <fullName evidence="3">Chaperone DnaJ C-terminal domain-containing protein</fullName>
    </recommendedName>
</protein>
<sequence length="307" mass="33861">MDIFKMAEQIAGGMTDKDKKDMQGMDLEALMQKVSGSVFSHMKDLDMSGLGAPPKEEEAKQKRKRKKKKKPKRTPDIHVELPLDLEDFFKGGKKNIKVMRPSADGEEKVKLTVDIEPGAEDGHTFEFAGESGSMPNRLPGNVYVTLVQNSHAVFERDGDDLLMDIEVSLSETFGFKHKMAMIDGMKVELVSPVCIFDEPMLKLIGHGMPLGEERGDLYVRFSIEQVSKAQPTEEQLQVLRDLFPPVERDVPEGEFEPATLECLEGGSVETDSSSGVESSDSGDTHSTDELGGEVDSEGDFDVSPDDC</sequence>
<feature type="domain" description="Chaperone DnaJ C-terminal" evidence="3">
    <location>
        <begin position="77"/>
        <end position="224"/>
    </location>
</feature>
<dbReference type="GO" id="GO:0051082">
    <property type="term" value="F:unfolded protein binding"/>
    <property type="evidence" value="ECO:0007669"/>
    <property type="project" value="InterPro"/>
</dbReference>
<feature type="region of interest" description="Disordered" evidence="2">
    <location>
        <begin position="257"/>
        <end position="307"/>
    </location>
</feature>
<feature type="compositionally biased region" description="Acidic residues" evidence="2">
    <location>
        <begin position="290"/>
        <end position="307"/>
    </location>
</feature>
<dbReference type="Pfam" id="PF01556">
    <property type="entry name" value="DnaJ_C"/>
    <property type="match status" value="1"/>
</dbReference>
<dbReference type="PANTHER" id="PTHR24078:SF553">
    <property type="entry name" value="DNAJ HOMOLOG SUBFAMILY B MEMBER 5"/>
    <property type="match status" value="1"/>
</dbReference>
<dbReference type="GO" id="GO:0051087">
    <property type="term" value="F:protein-folding chaperone binding"/>
    <property type="evidence" value="ECO:0007669"/>
    <property type="project" value="TreeGrafter"/>
</dbReference>
<dbReference type="SUPFAM" id="SSF49493">
    <property type="entry name" value="HSP40/DnaJ peptide-binding domain"/>
    <property type="match status" value="2"/>
</dbReference>
<keyword evidence="1" id="KW-0143">Chaperone</keyword>
<dbReference type="InterPro" id="IPR002939">
    <property type="entry name" value="DnaJ_C"/>
</dbReference>
<evidence type="ECO:0000256" key="1">
    <source>
        <dbReference type="ARBA" id="ARBA00023186"/>
    </source>
</evidence>
<feature type="compositionally biased region" description="Basic residues" evidence="2">
    <location>
        <begin position="61"/>
        <end position="72"/>
    </location>
</feature>
<evidence type="ECO:0000256" key="2">
    <source>
        <dbReference type="SAM" id="MobiDB-lite"/>
    </source>
</evidence>
<evidence type="ECO:0000259" key="3">
    <source>
        <dbReference type="Pfam" id="PF01556"/>
    </source>
</evidence>
<accession>A0A6C0K8L9</accession>
<dbReference type="AlphaFoldDB" id="A0A6C0K8L9"/>
<reference evidence="4" key="1">
    <citation type="journal article" date="2020" name="Nature">
        <title>Giant virus diversity and host interactions through global metagenomics.</title>
        <authorList>
            <person name="Schulz F."/>
            <person name="Roux S."/>
            <person name="Paez-Espino D."/>
            <person name="Jungbluth S."/>
            <person name="Walsh D.A."/>
            <person name="Denef V.J."/>
            <person name="McMahon K.D."/>
            <person name="Konstantinidis K.T."/>
            <person name="Eloe-Fadrosh E.A."/>
            <person name="Kyrpides N.C."/>
            <person name="Woyke T."/>
        </authorList>
    </citation>
    <scope>NUCLEOTIDE SEQUENCE</scope>
    <source>
        <strain evidence="4">GVMAG-S-1102113-118</strain>
    </source>
</reference>
<name>A0A6C0K8L9_9ZZZZ</name>
<feature type="region of interest" description="Disordered" evidence="2">
    <location>
        <begin position="42"/>
        <end position="76"/>
    </location>
</feature>
<organism evidence="4">
    <name type="scientific">viral metagenome</name>
    <dbReference type="NCBI Taxonomy" id="1070528"/>
    <lineage>
        <taxon>unclassified sequences</taxon>
        <taxon>metagenomes</taxon>
        <taxon>organismal metagenomes</taxon>
    </lineage>
</organism>
<evidence type="ECO:0000313" key="4">
    <source>
        <dbReference type="EMBL" id="QHU14405.1"/>
    </source>
</evidence>
<dbReference type="CDD" id="cd10747">
    <property type="entry name" value="DnaJ_C"/>
    <property type="match status" value="1"/>
</dbReference>
<dbReference type="GO" id="GO:0005829">
    <property type="term" value="C:cytosol"/>
    <property type="evidence" value="ECO:0007669"/>
    <property type="project" value="TreeGrafter"/>
</dbReference>
<dbReference type="PANTHER" id="PTHR24078">
    <property type="entry name" value="DNAJ HOMOLOG SUBFAMILY C MEMBER"/>
    <property type="match status" value="1"/>
</dbReference>
<dbReference type="GO" id="GO:0006457">
    <property type="term" value="P:protein folding"/>
    <property type="evidence" value="ECO:0007669"/>
    <property type="project" value="InterPro"/>
</dbReference>